<protein>
    <submittedName>
        <fullName evidence="7">Site-specific recombinase XerD</fullName>
    </submittedName>
</protein>
<evidence type="ECO:0000313" key="8">
    <source>
        <dbReference type="Proteomes" id="UP000564629"/>
    </source>
</evidence>
<organism evidence="7 8">
    <name type="scientific">Cellulomonas hominis</name>
    <dbReference type="NCBI Taxonomy" id="156981"/>
    <lineage>
        <taxon>Bacteria</taxon>
        <taxon>Bacillati</taxon>
        <taxon>Actinomycetota</taxon>
        <taxon>Actinomycetes</taxon>
        <taxon>Micrococcales</taxon>
        <taxon>Cellulomonadaceae</taxon>
        <taxon>Cellulomonas</taxon>
    </lineage>
</organism>
<dbReference type="OrthoDB" id="3698359at2"/>
<sequence length="363" mass="42181">MAVDEAGRVRVLTSVHTLHPEDQAVEDMLLGWRNQQLSRNLQFATIDQRLRYVRRFIESVNEFPWRWTPLLVEEYFGDLRSVRHLSNATIRAHQAALRHFTSYISNPDYGWDVECERLFGEHPAQVFFDWNTAPHVQEFEGGPSKRPFTRDELQRLFDYADWEVERVATSRVRGWQAAYRDATMLKVAYSFGLRFNELRHLQLVDFARNPHAPEFGKYGVCKVRFGKSRRASPPKPRAVLTVFSWTPEVIQDWLSNGRGSHDTLDVFPNESGALVSEPTLLRRLRRYCEILDFPTGLDLHSLRRSYATHLLEDGWDPLFVQAQMGHEHASTTGIYTFVSSSFRTSTLRQALDRTVRDALEGRP</sequence>
<evidence type="ECO:0000256" key="4">
    <source>
        <dbReference type="PROSITE-ProRule" id="PRU01248"/>
    </source>
</evidence>
<dbReference type="Pfam" id="PF00589">
    <property type="entry name" value="Phage_integrase"/>
    <property type="match status" value="1"/>
</dbReference>
<dbReference type="InterPro" id="IPR011010">
    <property type="entry name" value="DNA_brk_join_enz"/>
</dbReference>
<evidence type="ECO:0000256" key="1">
    <source>
        <dbReference type="ARBA" id="ARBA00008857"/>
    </source>
</evidence>
<gene>
    <name evidence="7" type="ORF">HNR08_003813</name>
</gene>
<dbReference type="GO" id="GO:0015074">
    <property type="term" value="P:DNA integration"/>
    <property type="evidence" value="ECO:0007669"/>
    <property type="project" value="InterPro"/>
</dbReference>
<reference evidence="7 8" key="1">
    <citation type="submission" date="2020-08" db="EMBL/GenBank/DDBJ databases">
        <title>Sequencing the genomes of 1000 actinobacteria strains.</title>
        <authorList>
            <person name="Klenk H.-P."/>
        </authorList>
    </citation>
    <scope>NUCLEOTIDE SEQUENCE [LARGE SCALE GENOMIC DNA]</scope>
    <source>
        <strain evidence="7 8">DSM 9581</strain>
    </source>
</reference>
<evidence type="ECO:0000256" key="2">
    <source>
        <dbReference type="ARBA" id="ARBA00023125"/>
    </source>
</evidence>
<evidence type="ECO:0000313" key="7">
    <source>
        <dbReference type="EMBL" id="MBB5475077.1"/>
    </source>
</evidence>
<dbReference type="Gene3D" id="1.10.443.10">
    <property type="entry name" value="Intergrase catalytic core"/>
    <property type="match status" value="1"/>
</dbReference>
<dbReference type="InterPro" id="IPR050090">
    <property type="entry name" value="Tyrosine_recombinase_XerCD"/>
</dbReference>
<dbReference type="PROSITE" id="PS51900">
    <property type="entry name" value="CB"/>
    <property type="match status" value="1"/>
</dbReference>
<dbReference type="EMBL" id="JACHDN010000001">
    <property type="protein sequence ID" value="MBB5475077.1"/>
    <property type="molecule type" value="Genomic_DNA"/>
</dbReference>
<dbReference type="InterPro" id="IPR002104">
    <property type="entry name" value="Integrase_catalytic"/>
</dbReference>
<keyword evidence="2 4" id="KW-0238">DNA-binding</keyword>
<dbReference type="InterPro" id="IPR044068">
    <property type="entry name" value="CB"/>
</dbReference>
<name>A0A7W8SJ19_9CELL</name>
<dbReference type="AlphaFoldDB" id="A0A7W8SJ19"/>
<dbReference type="InterPro" id="IPR013762">
    <property type="entry name" value="Integrase-like_cat_sf"/>
</dbReference>
<comment type="caution">
    <text evidence="7">The sequence shown here is derived from an EMBL/GenBank/DDBJ whole genome shotgun (WGS) entry which is preliminary data.</text>
</comment>
<dbReference type="SUPFAM" id="SSF56349">
    <property type="entry name" value="DNA breaking-rejoining enzymes"/>
    <property type="match status" value="1"/>
</dbReference>
<dbReference type="GO" id="GO:0006310">
    <property type="term" value="P:DNA recombination"/>
    <property type="evidence" value="ECO:0007669"/>
    <property type="project" value="UniProtKB-KW"/>
</dbReference>
<dbReference type="PANTHER" id="PTHR30349">
    <property type="entry name" value="PHAGE INTEGRASE-RELATED"/>
    <property type="match status" value="1"/>
</dbReference>
<proteinExistence type="inferred from homology"/>
<evidence type="ECO:0000259" key="5">
    <source>
        <dbReference type="PROSITE" id="PS51898"/>
    </source>
</evidence>
<accession>A0A7W8SJ19</accession>
<evidence type="ECO:0000256" key="3">
    <source>
        <dbReference type="ARBA" id="ARBA00023172"/>
    </source>
</evidence>
<comment type="similarity">
    <text evidence="1">Belongs to the 'phage' integrase family.</text>
</comment>
<dbReference type="GO" id="GO:0003677">
    <property type="term" value="F:DNA binding"/>
    <property type="evidence" value="ECO:0007669"/>
    <property type="project" value="UniProtKB-UniRule"/>
</dbReference>
<dbReference type="CDD" id="cd00397">
    <property type="entry name" value="DNA_BRE_C"/>
    <property type="match status" value="1"/>
</dbReference>
<keyword evidence="3" id="KW-0233">DNA recombination</keyword>
<dbReference type="PANTHER" id="PTHR30349:SF41">
    <property type="entry name" value="INTEGRASE_RECOMBINASE PROTEIN MJ0367-RELATED"/>
    <property type="match status" value="1"/>
</dbReference>
<dbReference type="RefSeq" id="WP_146838434.1">
    <property type="nucleotide sequence ID" value="NZ_BJVQ01000036.1"/>
</dbReference>
<feature type="domain" description="Tyr recombinase" evidence="5">
    <location>
        <begin position="143"/>
        <end position="352"/>
    </location>
</feature>
<evidence type="ECO:0000259" key="6">
    <source>
        <dbReference type="PROSITE" id="PS51900"/>
    </source>
</evidence>
<feature type="domain" description="Core-binding (CB)" evidence="6">
    <location>
        <begin position="23"/>
        <end position="105"/>
    </location>
</feature>
<dbReference type="Proteomes" id="UP000564629">
    <property type="component" value="Unassembled WGS sequence"/>
</dbReference>
<dbReference type="PROSITE" id="PS51898">
    <property type="entry name" value="TYR_RECOMBINASE"/>
    <property type="match status" value="1"/>
</dbReference>